<keyword evidence="2 4" id="KW-0689">Ribosomal protein</keyword>
<comment type="function">
    <text evidence="4">Involved in the binding of tRNA to the ribosomes.</text>
</comment>
<dbReference type="InterPro" id="IPR005729">
    <property type="entry name" value="Ribosomal_uS10_euk/arc"/>
</dbReference>
<evidence type="ECO:0000313" key="6">
    <source>
        <dbReference type="EMBL" id="MBS3057350.1"/>
    </source>
</evidence>
<dbReference type="EMBL" id="JAGVWD010000023">
    <property type="protein sequence ID" value="MBS3057350.1"/>
    <property type="molecule type" value="Genomic_DNA"/>
</dbReference>
<dbReference type="GO" id="GO:0006412">
    <property type="term" value="P:translation"/>
    <property type="evidence" value="ECO:0007669"/>
    <property type="project" value="UniProtKB-UniRule"/>
</dbReference>
<dbReference type="InterPro" id="IPR027486">
    <property type="entry name" value="Ribosomal_uS10_dom"/>
</dbReference>
<keyword evidence="3 4" id="KW-0687">Ribonucleoprotein</keyword>
<proteinExistence type="inferred from homology"/>
<comment type="caution">
    <text evidence="6">The sequence shown here is derived from an EMBL/GenBank/DDBJ whole genome shotgun (WGS) entry which is preliminary data.</text>
</comment>
<comment type="subunit">
    <text evidence="4">Part of the 30S ribosomal subunit.</text>
</comment>
<dbReference type="PANTHER" id="PTHR11700">
    <property type="entry name" value="30S RIBOSOMAL PROTEIN S10 FAMILY MEMBER"/>
    <property type="match status" value="1"/>
</dbReference>
<dbReference type="InterPro" id="IPR036838">
    <property type="entry name" value="Ribosomal_uS10_dom_sf"/>
</dbReference>
<feature type="domain" description="Small ribosomal subunit protein uS10" evidence="5">
    <location>
        <begin position="5"/>
        <end position="94"/>
    </location>
</feature>
<evidence type="ECO:0000256" key="2">
    <source>
        <dbReference type="ARBA" id="ARBA00022980"/>
    </source>
</evidence>
<dbReference type="Gene3D" id="3.30.70.600">
    <property type="entry name" value="Ribosomal protein S10 domain"/>
    <property type="match status" value="1"/>
</dbReference>
<evidence type="ECO:0000256" key="4">
    <source>
        <dbReference type="HAMAP-Rule" id="MF_00508"/>
    </source>
</evidence>
<reference evidence="6" key="1">
    <citation type="submission" date="2021-03" db="EMBL/GenBank/DDBJ databases">
        <authorList>
            <person name="Jaffe A."/>
        </authorList>
    </citation>
    <scope>NUCLEOTIDE SEQUENCE</scope>
    <source>
        <strain evidence="6">RIFCSPHIGHO2_01_FULL_AR10_44_11</strain>
    </source>
</reference>
<dbReference type="InterPro" id="IPR001848">
    <property type="entry name" value="Ribosomal_uS10"/>
</dbReference>
<dbReference type="GO" id="GO:0003735">
    <property type="term" value="F:structural constituent of ribosome"/>
    <property type="evidence" value="ECO:0007669"/>
    <property type="project" value="UniProtKB-UniRule"/>
</dbReference>
<dbReference type="Proteomes" id="UP000677687">
    <property type="component" value="Unassembled WGS sequence"/>
</dbReference>
<organism evidence="6 7">
    <name type="scientific">Candidatus Iainarchaeum sp</name>
    <dbReference type="NCBI Taxonomy" id="3101447"/>
    <lineage>
        <taxon>Archaea</taxon>
        <taxon>Candidatus Iainarchaeota</taxon>
        <taxon>Candidatus Iainarchaeia</taxon>
        <taxon>Candidatus Iainarchaeales</taxon>
        <taxon>Candidatus Iainarchaeaceae</taxon>
        <taxon>Candidatus Iainarchaeum</taxon>
    </lineage>
</organism>
<evidence type="ECO:0000256" key="3">
    <source>
        <dbReference type="ARBA" id="ARBA00023274"/>
    </source>
</evidence>
<comment type="similarity">
    <text evidence="1 4">Belongs to the universal ribosomal protein uS10 family.</text>
</comment>
<dbReference type="SUPFAM" id="SSF54999">
    <property type="entry name" value="Ribosomal protein S10"/>
    <property type="match status" value="1"/>
</dbReference>
<name>A0A8T4KWV9_9ARCH</name>
<dbReference type="GO" id="GO:0015935">
    <property type="term" value="C:small ribosomal subunit"/>
    <property type="evidence" value="ECO:0007669"/>
    <property type="project" value="UniProtKB-UniRule"/>
</dbReference>
<dbReference type="Pfam" id="PF00338">
    <property type="entry name" value="Ribosomal_S10"/>
    <property type="match status" value="1"/>
</dbReference>
<sequence length="201" mass="23246">MQKARIKLSSPDYDTLNGICTQIIDVAERTGVKHSGSIPLPTKKMVIPTRKSPCGGGTHTFDHWEMRVHKRLIDIEADERTLRRIMRVEIPNFRRLKTFGFLKKQTGKQKREKRYFSGMLDFEKLVDIVGKDPEKRKLFKIWEYASELSEKRLAEKGMKPEAINFFVDEGVLVELPAGVEGKKYFLSQERGASLLSKFKKE</sequence>
<reference evidence="6" key="2">
    <citation type="submission" date="2021-05" db="EMBL/GenBank/DDBJ databases">
        <title>Protein family content uncovers lineage relationships and bacterial pathway maintenance mechanisms in DPANN archaea.</title>
        <authorList>
            <person name="Castelle C.J."/>
            <person name="Meheust R."/>
            <person name="Jaffe A.L."/>
            <person name="Seitz K."/>
            <person name="Gong X."/>
            <person name="Baker B.J."/>
            <person name="Banfield J.F."/>
        </authorList>
    </citation>
    <scope>NUCLEOTIDE SEQUENCE</scope>
    <source>
        <strain evidence="6">RIFCSPHIGHO2_01_FULL_AR10_44_11</strain>
    </source>
</reference>
<dbReference type="NCBIfam" id="TIGR01046">
    <property type="entry name" value="uS10_euk_arch"/>
    <property type="match status" value="1"/>
</dbReference>
<protein>
    <recommendedName>
        <fullName evidence="4">Small ribosomal subunit protein uS10</fullName>
    </recommendedName>
</protein>
<dbReference type="AlphaFoldDB" id="A0A8T4KWV9"/>
<evidence type="ECO:0000313" key="7">
    <source>
        <dbReference type="Proteomes" id="UP000677687"/>
    </source>
</evidence>
<gene>
    <name evidence="6" type="primary">rpsJ</name>
    <name evidence="4" type="synonym">rps10</name>
    <name evidence="6" type="ORF">J4415_01860</name>
</gene>
<dbReference type="GO" id="GO:0000049">
    <property type="term" value="F:tRNA binding"/>
    <property type="evidence" value="ECO:0007669"/>
    <property type="project" value="UniProtKB-UniRule"/>
</dbReference>
<accession>A0A8T4KWV9</accession>
<dbReference type="SMART" id="SM01403">
    <property type="entry name" value="Ribosomal_S10"/>
    <property type="match status" value="1"/>
</dbReference>
<dbReference type="HAMAP" id="MF_00508">
    <property type="entry name" value="Ribosomal_uS10"/>
    <property type="match status" value="1"/>
</dbReference>
<evidence type="ECO:0000259" key="5">
    <source>
        <dbReference type="SMART" id="SM01403"/>
    </source>
</evidence>
<dbReference type="PRINTS" id="PR00971">
    <property type="entry name" value="RIBOSOMALS10"/>
</dbReference>
<evidence type="ECO:0000256" key="1">
    <source>
        <dbReference type="ARBA" id="ARBA00007102"/>
    </source>
</evidence>